<name>A0ABQ5A306_9ASTR</name>
<dbReference type="Proteomes" id="UP001151760">
    <property type="component" value="Unassembled WGS sequence"/>
</dbReference>
<keyword evidence="2" id="KW-0695">RNA-directed DNA polymerase</keyword>
<dbReference type="EMBL" id="BQNB010011926">
    <property type="protein sequence ID" value="GJS96984.1"/>
    <property type="molecule type" value="Genomic_DNA"/>
</dbReference>
<evidence type="ECO:0000313" key="2">
    <source>
        <dbReference type="EMBL" id="GJS96984.1"/>
    </source>
</evidence>
<protein>
    <submittedName>
        <fullName evidence="2">Reverse transcriptase domain-containing protein</fullName>
    </submittedName>
</protein>
<dbReference type="GO" id="GO:0003964">
    <property type="term" value="F:RNA-directed DNA polymerase activity"/>
    <property type="evidence" value="ECO:0007669"/>
    <property type="project" value="UniProtKB-KW"/>
</dbReference>
<sequence length="523" mass="59407">MIMPCSLLSRNMLLEIIERAGMSSCKAFHTPVDTKAKLSFTSGALYSDPTHYRSIAGALQYLTFTRPDISYVVQQICLYMHDPCEAYMTALKRIKLIIMAQPQRPADVHQDELCPPNKRYALMNANKKVDLENSLCLDESIILENILQNHPLRFSIAASLLVPWIYLGQFWHTLQEDGSKNKLKFMLDRKELTLTLDDFRIIFHLPQATNNNHDHFVPAPKFSEMVPFYINNLGFTLELRSTSNFKTTGLLQPWQTLCKIFSRCLTTRVTGKSKGVVGMKIPDWMITDEMKLTENYRTTRAPRTPNPEPAEVESSAPRRSTVVRLCIPPRRSTRLTPPTPIPITDEADDLVLQNTLQVSLAEQKSREELEAKQNVEKVKEHLMAEEIKKLVEGSENVEENVEVASLPLRNDDNQTNPGTRLEPRSDKESPEVENIAEISQLVNVIEEEEESAEDDYELKRREKGNHVEEIRNTSSPTTIRSPRIQSTLVSSDTEKLQELTETDPTPSSTPSSSSPKTKLSTIN</sequence>
<proteinExistence type="predicted"/>
<feature type="region of interest" description="Disordered" evidence="1">
    <location>
        <begin position="394"/>
        <end position="432"/>
    </location>
</feature>
<keyword evidence="3" id="KW-1185">Reference proteome</keyword>
<feature type="region of interest" description="Disordered" evidence="1">
    <location>
        <begin position="299"/>
        <end position="320"/>
    </location>
</feature>
<feature type="compositionally biased region" description="Acidic residues" evidence="1">
    <location>
        <begin position="445"/>
        <end position="456"/>
    </location>
</feature>
<accession>A0ABQ5A306</accession>
<evidence type="ECO:0000256" key="1">
    <source>
        <dbReference type="SAM" id="MobiDB-lite"/>
    </source>
</evidence>
<organism evidence="2 3">
    <name type="scientific">Tanacetum coccineum</name>
    <dbReference type="NCBI Taxonomy" id="301880"/>
    <lineage>
        <taxon>Eukaryota</taxon>
        <taxon>Viridiplantae</taxon>
        <taxon>Streptophyta</taxon>
        <taxon>Embryophyta</taxon>
        <taxon>Tracheophyta</taxon>
        <taxon>Spermatophyta</taxon>
        <taxon>Magnoliopsida</taxon>
        <taxon>eudicotyledons</taxon>
        <taxon>Gunneridae</taxon>
        <taxon>Pentapetalae</taxon>
        <taxon>asterids</taxon>
        <taxon>campanulids</taxon>
        <taxon>Asterales</taxon>
        <taxon>Asteraceae</taxon>
        <taxon>Asteroideae</taxon>
        <taxon>Anthemideae</taxon>
        <taxon>Anthemidinae</taxon>
        <taxon>Tanacetum</taxon>
    </lineage>
</organism>
<reference evidence="2" key="2">
    <citation type="submission" date="2022-01" db="EMBL/GenBank/DDBJ databases">
        <authorList>
            <person name="Yamashiro T."/>
            <person name="Shiraishi A."/>
            <person name="Satake H."/>
            <person name="Nakayama K."/>
        </authorList>
    </citation>
    <scope>NUCLEOTIDE SEQUENCE</scope>
</reference>
<feature type="compositionally biased region" description="Basic and acidic residues" evidence="1">
    <location>
        <begin position="421"/>
        <end position="430"/>
    </location>
</feature>
<keyword evidence="2" id="KW-0548">Nucleotidyltransferase</keyword>
<feature type="region of interest" description="Disordered" evidence="1">
    <location>
        <begin position="445"/>
        <end position="523"/>
    </location>
</feature>
<feature type="compositionally biased region" description="Polar residues" evidence="1">
    <location>
        <begin position="472"/>
        <end position="491"/>
    </location>
</feature>
<comment type="caution">
    <text evidence="2">The sequence shown here is derived from an EMBL/GenBank/DDBJ whole genome shotgun (WGS) entry which is preliminary data.</text>
</comment>
<feature type="compositionally biased region" description="Basic and acidic residues" evidence="1">
    <location>
        <begin position="457"/>
        <end position="471"/>
    </location>
</feature>
<keyword evidence="2" id="KW-0808">Transferase</keyword>
<feature type="compositionally biased region" description="Low complexity" evidence="1">
    <location>
        <begin position="502"/>
        <end position="523"/>
    </location>
</feature>
<reference evidence="2" key="1">
    <citation type="journal article" date="2022" name="Int. J. Mol. Sci.">
        <title>Draft Genome of Tanacetum Coccineum: Genomic Comparison of Closely Related Tanacetum-Family Plants.</title>
        <authorList>
            <person name="Yamashiro T."/>
            <person name="Shiraishi A."/>
            <person name="Nakayama K."/>
            <person name="Satake H."/>
        </authorList>
    </citation>
    <scope>NUCLEOTIDE SEQUENCE</scope>
</reference>
<dbReference type="PANTHER" id="PTHR11439">
    <property type="entry name" value="GAG-POL-RELATED RETROTRANSPOSON"/>
    <property type="match status" value="1"/>
</dbReference>
<evidence type="ECO:0000313" key="3">
    <source>
        <dbReference type="Proteomes" id="UP001151760"/>
    </source>
</evidence>
<dbReference type="PANTHER" id="PTHR11439:SF524">
    <property type="entry name" value="RNA-DIRECTED DNA POLYMERASE, PROTEIN KINASE RLK-PELLE-DLSV FAMILY"/>
    <property type="match status" value="1"/>
</dbReference>
<gene>
    <name evidence="2" type="ORF">Tco_0803952</name>
</gene>